<evidence type="ECO:0000259" key="2">
    <source>
        <dbReference type="Pfam" id="PF02517"/>
    </source>
</evidence>
<accession>G0IVD9</accession>
<evidence type="ECO:0000313" key="4">
    <source>
        <dbReference type="Proteomes" id="UP000001635"/>
    </source>
</evidence>
<reference evidence="4" key="1">
    <citation type="submission" date="2011-07" db="EMBL/GenBank/DDBJ databases">
        <title>The complete genome of Cyclobacterium marinum DSM 745.</title>
        <authorList>
            <person name="Lucas S."/>
            <person name="Han J."/>
            <person name="Lapidus A."/>
            <person name="Bruce D."/>
            <person name="Goodwin L."/>
            <person name="Pitluck S."/>
            <person name="Peters L."/>
            <person name="Kyrpides N."/>
            <person name="Mavromatis K."/>
            <person name="Ivanova N."/>
            <person name="Ovchinnikova G."/>
            <person name="Chertkov O."/>
            <person name="Detter J.C."/>
            <person name="Tapia R."/>
            <person name="Han C."/>
            <person name="Land M."/>
            <person name="Hauser L."/>
            <person name="Markowitz V."/>
            <person name="Cheng J.-F."/>
            <person name="Hugenholtz P."/>
            <person name="Woyke T."/>
            <person name="Wu D."/>
            <person name="Tindall B."/>
            <person name="Schuetze A."/>
            <person name="Brambilla E."/>
            <person name="Klenk H.-P."/>
            <person name="Eisen J.A."/>
        </authorList>
    </citation>
    <scope>NUCLEOTIDE SEQUENCE [LARGE SCALE GENOMIC DNA]</scope>
    <source>
        <strain evidence="4">ATCC 25205 / DSM 745 / LMG 13164 / NCIMB 1802</strain>
    </source>
</reference>
<dbReference type="GO" id="GO:0080120">
    <property type="term" value="P:CAAX-box protein maturation"/>
    <property type="evidence" value="ECO:0007669"/>
    <property type="project" value="UniProtKB-ARBA"/>
</dbReference>
<dbReference type="GO" id="GO:0004175">
    <property type="term" value="F:endopeptidase activity"/>
    <property type="evidence" value="ECO:0007669"/>
    <property type="project" value="UniProtKB-ARBA"/>
</dbReference>
<dbReference type="AlphaFoldDB" id="G0IVD9"/>
<dbReference type="EMBL" id="CP002955">
    <property type="protein sequence ID" value="AEL27938.1"/>
    <property type="molecule type" value="Genomic_DNA"/>
</dbReference>
<dbReference type="Pfam" id="PF02517">
    <property type="entry name" value="Rce1-like"/>
    <property type="match status" value="1"/>
</dbReference>
<sequence>MKYAKNYWLLLQTILATLSLPTIAFHLRGIELSEKFSLVINQQLSYQMVTFLLALVMLMVFSYSRKKVFKTYFRKGDANKRFLPAPYLGIMPKPNETWKKAGIEWALVISLVTVIVIYLQLFGEQSTPSLAKLAAVFPLAVLVALVNSFVEESICRIGVIVALNGVYEDGKIATVSGLLFGSAHYFGTPGGFTGAIVSGFLGWFLAKSILETKGIFWAWLIHFLQDIIIVTALFAIG</sequence>
<proteinExistence type="predicted"/>
<name>G0IVD9_CYCMS</name>
<feature type="transmembrane region" description="Helical" evidence="1">
    <location>
        <begin position="44"/>
        <end position="64"/>
    </location>
</feature>
<feature type="transmembrane region" description="Helical" evidence="1">
    <location>
        <begin position="216"/>
        <end position="236"/>
    </location>
</feature>
<feature type="transmembrane region" description="Helical" evidence="1">
    <location>
        <begin position="101"/>
        <end position="121"/>
    </location>
</feature>
<keyword evidence="1" id="KW-1133">Transmembrane helix</keyword>
<organism evidence="3 4">
    <name type="scientific">Cyclobacterium marinum (strain ATCC 25205 / DSM 745 / LMG 13164 / NCIMB 1802)</name>
    <name type="common">Flectobacillus marinus</name>
    <dbReference type="NCBI Taxonomy" id="880070"/>
    <lineage>
        <taxon>Bacteria</taxon>
        <taxon>Pseudomonadati</taxon>
        <taxon>Bacteroidota</taxon>
        <taxon>Cytophagia</taxon>
        <taxon>Cytophagales</taxon>
        <taxon>Cyclobacteriaceae</taxon>
        <taxon>Cyclobacterium</taxon>
    </lineage>
</organism>
<keyword evidence="1" id="KW-0472">Membrane</keyword>
<keyword evidence="4" id="KW-1185">Reference proteome</keyword>
<evidence type="ECO:0000313" key="3">
    <source>
        <dbReference type="EMBL" id="AEL27938.1"/>
    </source>
</evidence>
<dbReference type="KEGG" id="cmr:Cycma_4234"/>
<gene>
    <name evidence="3" type="ordered locus">Cycma_4234</name>
</gene>
<dbReference type="STRING" id="880070.Cycma_4234"/>
<dbReference type="RefSeq" id="WP_014022222.1">
    <property type="nucleotide sequence ID" value="NC_015914.1"/>
</dbReference>
<dbReference type="HOGENOM" id="CLU_095622_0_0_10"/>
<dbReference type="Proteomes" id="UP000001635">
    <property type="component" value="Chromosome"/>
</dbReference>
<protein>
    <submittedName>
        <fullName evidence="3">Abortive infection protein</fullName>
    </submittedName>
</protein>
<keyword evidence="1" id="KW-0812">Transmembrane</keyword>
<dbReference type="InterPro" id="IPR003675">
    <property type="entry name" value="Rce1/LyrA-like_dom"/>
</dbReference>
<feature type="transmembrane region" description="Helical" evidence="1">
    <location>
        <begin position="133"/>
        <end position="150"/>
    </location>
</feature>
<dbReference type="eggNOG" id="COG1266">
    <property type="taxonomic scope" value="Bacteria"/>
</dbReference>
<feature type="transmembrane region" description="Helical" evidence="1">
    <location>
        <begin position="185"/>
        <end position="204"/>
    </location>
</feature>
<dbReference type="OrthoDB" id="161212at2"/>
<feature type="domain" description="CAAX prenyl protease 2/Lysostaphin resistance protein A-like" evidence="2">
    <location>
        <begin position="137"/>
        <end position="227"/>
    </location>
</feature>
<evidence type="ECO:0000256" key="1">
    <source>
        <dbReference type="SAM" id="Phobius"/>
    </source>
</evidence>